<evidence type="ECO:0000313" key="2">
    <source>
        <dbReference type="EMBL" id="ALX35943.1"/>
    </source>
</evidence>
<proteinExistence type="predicted"/>
<sequence>MANHRTATTTDFSDFIESALHGTIIFYDDQHNVSGEWISGTTRFVRIGTLRVCVECGHRIGLSHNAKPAMVTHQCDGTTLWDHSASNDWTWSEWSYFVTSCANALSANTDAYLRMLNKQWTEDNSRGSNDRPDRRGIAEAKRRLRDNMRSIMKKKTTGDLGFSGWMVLDPDELAVFPDYSTEMPQLQEDLDELSPVEQKTGNGAKVHGAGATEVPHKIVLRPAYGPLPVAMYLDAREDHNAYLRVSIRTKAEMVNMVRRMCYAGMPANTIKMTQGLTLSGMEEMTFRSGHRLFGHMHSGHATSTKGTSSLELTANKASHTGENLLKWSSA</sequence>
<protein>
    <submittedName>
        <fullName evidence="2">Outer clamp protein</fullName>
    </submittedName>
</protein>
<name>A0A190SAJ7_9REOV</name>
<feature type="region of interest" description="Disordered" evidence="1">
    <location>
        <begin position="122"/>
        <end position="141"/>
    </location>
</feature>
<organism evidence="2">
    <name type="scientific">Piscine orthoreovirus</name>
    <dbReference type="NCBI Taxonomy" id="1157337"/>
    <lineage>
        <taxon>Viruses</taxon>
        <taxon>Riboviria</taxon>
        <taxon>Orthornavirae</taxon>
        <taxon>Duplornaviricota</taxon>
        <taxon>Resentoviricetes</taxon>
        <taxon>Reovirales</taxon>
        <taxon>Spinareoviridae</taxon>
        <taxon>Orthoreovirus</taxon>
        <taxon>Orthoreovirus piscis</taxon>
    </lineage>
</organism>
<reference evidence="2" key="1">
    <citation type="journal article" date="2016" name="Virol. J.">
        <title>First description of clinical presentation of piscine orthoreovirus (PRV) infections in salmonid aquaculture in Chile and identification of a second genotype (Genotype II) of PRV.</title>
        <authorList>
            <person name="Godoy M.G."/>
            <person name="Kibenge M.J."/>
            <person name="Wang Y."/>
            <person name="Suarez R."/>
            <person name="Leiva C."/>
            <person name="Vallejos F."/>
            <person name="Kibenge F.S."/>
        </authorList>
    </citation>
    <scope>NUCLEOTIDE SEQUENCE</scope>
    <source>
        <strain evidence="2">VT12202013-CGA-2013-3</strain>
    </source>
</reference>
<dbReference type="EMBL" id="KU131595">
    <property type="protein sequence ID" value="ALX35943.1"/>
    <property type="molecule type" value="Genomic_RNA"/>
</dbReference>
<evidence type="ECO:0000256" key="1">
    <source>
        <dbReference type="SAM" id="MobiDB-lite"/>
    </source>
</evidence>
<accession>A0A190SAJ7</accession>